<comment type="caution">
    <text evidence="5">The sequence shown here is derived from an EMBL/GenBank/DDBJ whole genome shotgun (WGS) entry which is preliminary data.</text>
</comment>
<keyword evidence="6" id="KW-1185">Reference proteome</keyword>
<evidence type="ECO:0000256" key="1">
    <source>
        <dbReference type="ARBA" id="ARBA00023015"/>
    </source>
</evidence>
<dbReference type="SUPFAM" id="SSF46785">
    <property type="entry name" value="Winged helix' DNA-binding domain"/>
    <property type="match status" value="1"/>
</dbReference>
<evidence type="ECO:0000256" key="2">
    <source>
        <dbReference type="ARBA" id="ARBA00023125"/>
    </source>
</evidence>
<evidence type="ECO:0000256" key="3">
    <source>
        <dbReference type="ARBA" id="ARBA00023163"/>
    </source>
</evidence>
<dbReference type="InterPro" id="IPR008920">
    <property type="entry name" value="TF_FadR/GntR_C"/>
</dbReference>
<dbReference type="Gene3D" id="1.20.120.530">
    <property type="entry name" value="GntR ligand-binding domain-like"/>
    <property type="match status" value="1"/>
</dbReference>
<dbReference type="InterPro" id="IPR036388">
    <property type="entry name" value="WH-like_DNA-bd_sf"/>
</dbReference>
<dbReference type="RefSeq" id="WP_193184468.1">
    <property type="nucleotide sequence ID" value="NZ_JACVXA010000052.1"/>
</dbReference>
<dbReference type="AlphaFoldDB" id="A0A8J6Z0Z6"/>
<dbReference type="SMART" id="SM00345">
    <property type="entry name" value="HTH_GNTR"/>
    <property type="match status" value="1"/>
</dbReference>
<accession>A0A8J6Z0Z6</accession>
<dbReference type="GO" id="GO:0003677">
    <property type="term" value="F:DNA binding"/>
    <property type="evidence" value="ECO:0007669"/>
    <property type="project" value="UniProtKB-KW"/>
</dbReference>
<dbReference type="PANTHER" id="PTHR43537">
    <property type="entry name" value="TRANSCRIPTIONAL REGULATOR, GNTR FAMILY"/>
    <property type="match status" value="1"/>
</dbReference>
<keyword evidence="1" id="KW-0805">Transcription regulation</keyword>
<dbReference type="PANTHER" id="PTHR43537:SF45">
    <property type="entry name" value="GNTR FAMILY REGULATORY PROTEIN"/>
    <property type="match status" value="1"/>
</dbReference>
<dbReference type="InterPro" id="IPR000524">
    <property type="entry name" value="Tscrpt_reg_HTH_GntR"/>
</dbReference>
<keyword evidence="3" id="KW-0804">Transcription</keyword>
<dbReference type="Gene3D" id="1.10.10.10">
    <property type="entry name" value="Winged helix-like DNA-binding domain superfamily/Winged helix DNA-binding domain"/>
    <property type="match status" value="1"/>
</dbReference>
<dbReference type="SUPFAM" id="SSF48008">
    <property type="entry name" value="GntR ligand-binding domain-like"/>
    <property type="match status" value="1"/>
</dbReference>
<evidence type="ECO:0000259" key="4">
    <source>
        <dbReference type="PROSITE" id="PS50949"/>
    </source>
</evidence>
<dbReference type="SMART" id="SM00895">
    <property type="entry name" value="FCD"/>
    <property type="match status" value="1"/>
</dbReference>
<dbReference type="PRINTS" id="PR00035">
    <property type="entry name" value="HTHGNTR"/>
</dbReference>
<evidence type="ECO:0000313" key="5">
    <source>
        <dbReference type="EMBL" id="MBE3639623.1"/>
    </source>
</evidence>
<dbReference type="Pfam" id="PF07729">
    <property type="entry name" value="FCD"/>
    <property type="match status" value="1"/>
</dbReference>
<sequence length="229" mass="25391">MEKSAPSPQFTPLGRDGLVDRVANLLGEAIIRGRLKPGSRLSESVIARDLGVSRAPVREAARLLESSGLVAYQPNRGFFVRKISARELDDLYELRILIETAAALRVVRGAPDAAIDTLAAQIEKLRAVSTPEAEMLTQMEADMEFHRRMIAASGNPRFSAIFDQLAKETELCVMVIGRLYGDPRWIADTHVPILEALRARDETAAKAAIEYHIGEARRLVTQQFRSLEE</sequence>
<dbReference type="EMBL" id="JACVXA010000052">
    <property type="protein sequence ID" value="MBE3639623.1"/>
    <property type="molecule type" value="Genomic_DNA"/>
</dbReference>
<name>A0A8J6Z0Z6_9RHOB</name>
<feature type="domain" description="HTH gntR-type" evidence="4">
    <location>
        <begin position="16"/>
        <end position="83"/>
    </location>
</feature>
<dbReference type="CDD" id="cd07377">
    <property type="entry name" value="WHTH_GntR"/>
    <property type="match status" value="1"/>
</dbReference>
<dbReference type="Pfam" id="PF00392">
    <property type="entry name" value="GntR"/>
    <property type="match status" value="1"/>
</dbReference>
<reference evidence="5" key="1">
    <citation type="submission" date="2020-09" db="EMBL/GenBank/DDBJ databases">
        <title>A novel bacterium of genus Mangrovicoccus, isolated from South China Sea.</title>
        <authorList>
            <person name="Huang H."/>
            <person name="Mo K."/>
            <person name="Hu Y."/>
        </authorList>
    </citation>
    <scope>NUCLEOTIDE SEQUENCE</scope>
    <source>
        <strain evidence="5">HB182678</strain>
    </source>
</reference>
<dbReference type="PROSITE" id="PS50949">
    <property type="entry name" value="HTH_GNTR"/>
    <property type="match status" value="1"/>
</dbReference>
<evidence type="ECO:0000313" key="6">
    <source>
        <dbReference type="Proteomes" id="UP000609121"/>
    </source>
</evidence>
<dbReference type="Proteomes" id="UP000609121">
    <property type="component" value="Unassembled WGS sequence"/>
</dbReference>
<proteinExistence type="predicted"/>
<keyword evidence="2" id="KW-0238">DNA-binding</keyword>
<dbReference type="GO" id="GO:0003700">
    <property type="term" value="F:DNA-binding transcription factor activity"/>
    <property type="evidence" value="ECO:0007669"/>
    <property type="project" value="InterPro"/>
</dbReference>
<dbReference type="InterPro" id="IPR036390">
    <property type="entry name" value="WH_DNA-bd_sf"/>
</dbReference>
<dbReference type="InterPro" id="IPR011711">
    <property type="entry name" value="GntR_C"/>
</dbReference>
<organism evidence="5 6">
    <name type="scientific">Mangrovicoccus algicola</name>
    <dbReference type="NCBI Taxonomy" id="2771008"/>
    <lineage>
        <taxon>Bacteria</taxon>
        <taxon>Pseudomonadati</taxon>
        <taxon>Pseudomonadota</taxon>
        <taxon>Alphaproteobacteria</taxon>
        <taxon>Rhodobacterales</taxon>
        <taxon>Paracoccaceae</taxon>
        <taxon>Mangrovicoccus</taxon>
    </lineage>
</organism>
<protein>
    <submittedName>
        <fullName evidence="5">GntR family transcriptional regulator</fullName>
    </submittedName>
</protein>
<gene>
    <name evidence="5" type="ORF">ICN82_15590</name>
</gene>